<dbReference type="Pfam" id="PF12874">
    <property type="entry name" value="zf-met"/>
    <property type="match status" value="2"/>
</dbReference>
<dbReference type="EMBL" id="MU251265">
    <property type="protein sequence ID" value="KAG9251933.1"/>
    <property type="molecule type" value="Genomic_DNA"/>
</dbReference>
<reference evidence="7" key="1">
    <citation type="journal article" date="2021" name="IMA Fungus">
        <title>Genomic characterization of three marine fungi, including Emericellopsis atlantica sp. nov. with signatures of a generalist lifestyle and marine biomass degradation.</title>
        <authorList>
            <person name="Hagestad O.C."/>
            <person name="Hou L."/>
            <person name="Andersen J.H."/>
            <person name="Hansen E.H."/>
            <person name="Altermark B."/>
            <person name="Li C."/>
            <person name="Kuhnert E."/>
            <person name="Cox R.J."/>
            <person name="Crous P.W."/>
            <person name="Spatafora J.W."/>
            <person name="Lail K."/>
            <person name="Amirebrahimi M."/>
            <person name="Lipzen A."/>
            <person name="Pangilinan J."/>
            <person name="Andreopoulos W."/>
            <person name="Hayes R.D."/>
            <person name="Ng V."/>
            <person name="Grigoriev I.V."/>
            <person name="Jackson S.A."/>
            <person name="Sutton T.D.S."/>
            <person name="Dobson A.D.W."/>
            <person name="Rama T."/>
        </authorList>
    </citation>
    <scope>NUCLEOTIDE SEQUENCE</scope>
    <source>
        <strain evidence="7">TS7</strain>
    </source>
</reference>
<evidence type="ECO:0000256" key="4">
    <source>
        <dbReference type="ARBA" id="ARBA00022833"/>
    </source>
</evidence>
<proteinExistence type="predicted"/>
<dbReference type="InterPro" id="IPR036236">
    <property type="entry name" value="Znf_C2H2_sf"/>
</dbReference>
<dbReference type="GO" id="GO:0005634">
    <property type="term" value="C:nucleus"/>
    <property type="evidence" value="ECO:0007669"/>
    <property type="project" value="TreeGrafter"/>
</dbReference>
<dbReference type="PANTHER" id="PTHR24408:SF58">
    <property type="entry name" value="TRANSCRIPTION FACTOR (TFIIIA), PUTATIVE (AFU_ORTHOLOGUE AFUA_1G05150)-RELATED"/>
    <property type="match status" value="1"/>
</dbReference>
<evidence type="ECO:0000256" key="5">
    <source>
        <dbReference type="PROSITE-ProRule" id="PRU00042"/>
    </source>
</evidence>
<name>A0A9P7ZGW6_9HYPO</name>
<dbReference type="GeneID" id="70289461"/>
<dbReference type="Gene3D" id="3.30.160.60">
    <property type="entry name" value="Classic Zinc Finger"/>
    <property type="match status" value="1"/>
</dbReference>
<evidence type="ECO:0000256" key="1">
    <source>
        <dbReference type="ARBA" id="ARBA00022723"/>
    </source>
</evidence>
<dbReference type="SUPFAM" id="SSF57667">
    <property type="entry name" value="beta-beta-alpha zinc fingers"/>
    <property type="match status" value="1"/>
</dbReference>
<dbReference type="GO" id="GO:0008270">
    <property type="term" value="F:zinc ion binding"/>
    <property type="evidence" value="ECO:0007669"/>
    <property type="project" value="UniProtKB-KW"/>
</dbReference>
<dbReference type="Proteomes" id="UP000887229">
    <property type="component" value="Unassembled WGS sequence"/>
</dbReference>
<evidence type="ECO:0000313" key="7">
    <source>
        <dbReference type="EMBL" id="KAG9251933.1"/>
    </source>
</evidence>
<dbReference type="GO" id="GO:0043565">
    <property type="term" value="F:sequence-specific DNA binding"/>
    <property type="evidence" value="ECO:0007669"/>
    <property type="project" value="TreeGrafter"/>
</dbReference>
<evidence type="ECO:0000259" key="6">
    <source>
        <dbReference type="PROSITE" id="PS50157"/>
    </source>
</evidence>
<dbReference type="RefSeq" id="XP_046115857.1">
    <property type="nucleotide sequence ID" value="XM_046258558.1"/>
</dbReference>
<feature type="domain" description="C2H2-type" evidence="6">
    <location>
        <begin position="186"/>
        <end position="213"/>
    </location>
</feature>
<keyword evidence="2" id="KW-0677">Repeat</keyword>
<keyword evidence="4" id="KW-0862">Zinc</keyword>
<dbReference type="PANTHER" id="PTHR24408">
    <property type="entry name" value="ZINC FINGER PROTEIN"/>
    <property type="match status" value="1"/>
</dbReference>
<sequence length="231" mass="27338">MAYCHTCDRYFTSDVALGQHHRQSSRHVYCWRCDRPFGSHSAWEQHVRNSYAHDACPYCDDVVDFENNSDLERHFERVHHRCIPCRINFETSDDLDDHDRWAHYMCSVCRKYNDSEHNLKAHLRKHDEKSLICFGCPRSFATYSAMLLHLEPGACAAPVDEWDIVNYANECYVCDYYITNDAVYKFECPPCDRTFKKMSGLLQHVESDTCPDDLEPGSRLWKFLRYLRENI</sequence>
<dbReference type="AlphaFoldDB" id="A0A9P7ZGW6"/>
<organism evidence="7 8">
    <name type="scientific">Emericellopsis atlantica</name>
    <dbReference type="NCBI Taxonomy" id="2614577"/>
    <lineage>
        <taxon>Eukaryota</taxon>
        <taxon>Fungi</taxon>
        <taxon>Dikarya</taxon>
        <taxon>Ascomycota</taxon>
        <taxon>Pezizomycotina</taxon>
        <taxon>Sordariomycetes</taxon>
        <taxon>Hypocreomycetidae</taxon>
        <taxon>Hypocreales</taxon>
        <taxon>Bionectriaceae</taxon>
        <taxon>Emericellopsis</taxon>
    </lineage>
</organism>
<keyword evidence="8" id="KW-1185">Reference proteome</keyword>
<keyword evidence="3 5" id="KW-0863">Zinc-finger</keyword>
<dbReference type="SMART" id="SM00355">
    <property type="entry name" value="ZnF_C2H2"/>
    <property type="match status" value="7"/>
</dbReference>
<gene>
    <name evidence="7" type="ORF">F5Z01DRAFT_258389</name>
</gene>
<keyword evidence="1" id="KW-0479">Metal-binding</keyword>
<protein>
    <recommendedName>
        <fullName evidence="6">C2H2-type domain-containing protein</fullName>
    </recommendedName>
</protein>
<dbReference type="InterPro" id="IPR013087">
    <property type="entry name" value="Znf_C2H2_type"/>
</dbReference>
<dbReference type="GO" id="GO:0000981">
    <property type="term" value="F:DNA-binding transcription factor activity, RNA polymerase II-specific"/>
    <property type="evidence" value="ECO:0007669"/>
    <property type="project" value="TreeGrafter"/>
</dbReference>
<dbReference type="OrthoDB" id="6105938at2759"/>
<evidence type="ECO:0000256" key="3">
    <source>
        <dbReference type="ARBA" id="ARBA00022771"/>
    </source>
</evidence>
<accession>A0A9P7ZGW6</accession>
<evidence type="ECO:0000256" key="2">
    <source>
        <dbReference type="ARBA" id="ARBA00022737"/>
    </source>
</evidence>
<feature type="domain" description="C2H2-type" evidence="6">
    <location>
        <begin position="104"/>
        <end position="131"/>
    </location>
</feature>
<dbReference type="PROSITE" id="PS50157">
    <property type="entry name" value="ZINC_FINGER_C2H2_2"/>
    <property type="match status" value="2"/>
</dbReference>
<evidence type="ECO:0000313" key="8">
    <source>
        <dbReference type="Proteomes" id="UP000887229"/>
    </source>
</evidence>
<comment type="caution">
    <text evidence="7">The sequence shown here is derived from an EMBL/GenBank/DDBJ whole genome shotgun (WGS) entry which is preliminary data.</text>
</comment>